<dbReference type="SUPFAM" id="SSF53901">
    <property type="entry name" value="Thiolase-like"/>
    <property type="match status" value="1"/>
</dbReference>
<gene>
    <name evidence="11" type="primary">FASN</name>
    <name evidence="11" type="ORF">TNIN_17251</name>
</gene>
<evidence type="ECO:0000256" key="1">
    <source>
        <dbReference type="ARBA" id="ARBA00022450"/>
    </source>
</evidence>
<evidence type="ECO:0000256" key="2">
    <source>
        <dbReference type="ARBA" id="ARBA00022516"/>
    </source>
</evidence>
<accession>A0A8X6XLK3</accession>
<keyword evidence="4" id="KW-0276">Fatty acid metabolism</keyword>
<dbReference type="PROSITE" id="PS52004">
    <property type="entry name" value="KS3_2"/>
    <property type="match status" value="1"/>
</dbReference>
<dbReference type="InterPro" id="IPR014030">
    <property type="entry name" value="Ketoacyl_synth_N"/>
</dbReference>
<dbReference type="GO" id="GO:0006633">
    <property type="term" value="P:fatty acid biosynthetic process"/>
    <property type="evidence" value="ECO:0007669"/>
    <property type="project" value="UniProtKB-KW"/>
</dbReference>
<evidence type="ECO:0000256" key="3">
    <source>
        <dbReference type="ARBA" id="ARBA00022679"/>
    </source>
</evidence>
<dbReference type="InterPro" id="IPR018201">
    <property type="entry name" value="Ketoacyl_synth_AS"/>
</dbReference>
<comment type="caution">
    <text evidence="11">The sequence shown here is derived from an EMBL/GenBank/DDBJ whole genome shotgun (WGS) entry which is preliminary data.</text>
</comment>
<evidence type="ECO:0000259" key="10">
    <source>
        <dbReference type="PROSITE" id="PS52004"/>
    </source>
</evidence>
<dbReference type="InterPro" id="IPR016039">
    <property type="entry name" value="Thiolase-like"/>
</dbReference>
<reference evidence="11" key="1">
    <citation type="submission" date="2020-08" db="EMBL/GenBank/DDBJ databases">
        <title>Multicomponent nature underlies the extraordinary mechanical properties of spider dragline silk.</title>
        <authorList>
            <person name="Kono N."/>
            <person name="Nakamura H."/>
            <person name="Mori M."/>
            <person name="Yoshida Y."/>
            <person name="Ohtoshi R."/>
            <person name="Malay A.D."/>
            <person name="Moran D.A.P."/>
            <person name="Tomita M."/>
            <person name="Numata K."/>
            <person name="Arakawa K."/>
        </authorList>
    </citation>
    <scope>NUCLEOTIDE SEQUENCE</scope>
</reference>
<evidence type="ECO:0000313" key="11">
    <source>
        <dbReference type="EMBL" id="GFY56197.1"/>
    </source>
</evidence>
<sequence length="265" mass="28869">MDTILDHHEYCTGGFDPEDIVISGMAGRFPECDSVGELKESLFNKKDLVVFRKTRYEKGDCNAPYDSAGLIKNLDKLDTTYFPVSNFLANTLDPAARIPMEVTYEAIADAGYDASNLKGQRIGIFNATTEDSIKINTVDESFINLQGVRTMNPNRTSYVMDFTGPSTSIDSACSSGGVALWAAYHNLKNNSCDAAVVTGCQLNLHPVMLNGYIGSGIGTTTGNSRPFDANSESTVLSPEIVSSFFNILTFQINLSTTSQNLYKKK</sequence>
<keyword evidence="7" id="KW-0443">Lipid metabolism</keyword>
<organism evidence="11 12">
    <name type="scientific">Trichonephila inaurata madagascariensis</name>
    <dbReference type="NCBI Taxonomy" id="2747483"/>
    <lineage>
        <taxon>Eukaryota</taxon>
        <taxon>Metazoa</taxon>
        <taxon>Ecdysozoa</taxon>
        <taxon>Arthropoda</taxon>
        <taxon>Chelicerata</taxon>
        <taxon>Arachnida</taxon>
        <taxon>Araneae</taxon>
        <taxon>Araneomorphae</taxon>
        <taxon>Entelegynae</taxon>
        <taxon>Araneoidea</taxon>
        <taxon>Nephilidae</taxon>
        <taxon>Trichonephila</taxon>
        <taxon>Trichonephila inaurata</taxon>
    </lineage>
</organism>
<dbReference type="PANTHER" id="PTHR43775">
    <property type="entry name" value="FATTY ACID SYNTHASE"/>
    <property type="match status" value="1"/>
</dbReference>
<dbReference type="InterPro" id="IPR020841">
    <property type="entry name" value="PKS_Beta-ketoAc_synthase_dom"/>
</dbReference>
<name>A0A8X6XLK3_9ARAC</name>
<protein>
    <submittedName>
        <fullName evidence="11">Fatty acid synthase</fullName>
    </submittedName>
</protein>
<feature type="non-terminal residue" evidence="11">
    <location>
        <position position="1"/>
    </location>
</feature>
<dbReference type="OrthoDB" id="6434944at2759"/>
<keyword evidence="1" id="KW-0596">Phosphopantetheine</keyword>
<feature type="domain" description="Ketosynthase family 3 (KS3)" evidence="10">
    <location>
        <begin position="17"/>
        <end position="265"/>
    </location>
</feature>
<keyword evidence="8" id="KW-0275">Fatty acid biosynthesis</keyword>
<proteinExistence type="predicted"/>
<keyword evidence="12" id="KW-1185">Reference proteome</keyword>
<keyword evidence="9" id="KW-0511">Multifunctional enzyme</keyword>
<evidence type="ECO:0000256" key="5">
    <source>
        <dbReference type="ARBA" id="ARBA00022857"/>
    </source>
</evidence>
<evidence type="ECO:0000256" key="8">
    <source>
        <dbReference type="ARBA" id="ARBA00023160"/>
    </source>
</evidence>
<dbReference type="GO" id="GO:0004312">
    <property type="term" value="F:fatty acid synthase activity"/>
    <property type="evidence" value="ECO:0007669"/>
    <property type="project" value="TreeGrafter"/>
</dbReference>
<evidence type="ECO:0000313" key="12">
    <source>
        <dbReference type="Proteomes" id="UP000886998"/>
    </source>
</evidence>
<dbReference type="SMART" id="SM00825">
    <property type="entry name" value="PKS_KS"/>
    <property type="match status" value="1"/>
</dbReference>
<dbReference type="Pfam" id="PF00109">
    <property type="entry name" value="ketoacyl-synt"/>
    <property type="match status" value="1"/>
</dbReference>
<dbReference type="Proteomes" id="UP000886998">
    <property type="component" value="Unassembled WGS sequence"/>
</dbReference>
<keyword evidence="5" id="KW-0521">NADP</keyword>
<evidence type="ECO:0000256" key="4">
    <source>
        <dbReference type="ARBA" id="ARBA00022832"/>
    </source>
</evidence>
<dbReference type="Gene3D" id="3.40.47.10">
    <property type="match status" value="1"/>
</dbReference>
<dbReference type="GO" id="GO:0004315">
    <property type="term" value="F:3-oxoacyl-[acyl-carrier-protein] synthase activity"/>
    <property type="evidence" value="ECO:0007669"/>
    <property type="project" value="InterPro"/>
</dbReference>
<dbReference type="InterPro" id="IPR050091">
    <property type="entry name" value="PKS_NRPS_Biosynth_Enz"/>
</dbReference>
<keyword evidence="3" id="KW-0808">Transferase</keyword>
<keyword evidence="2" id="KW-0444">Lipid biosynthesis</keyword>
<evidence type="ECO:0000256" key="9">
    <source>
        <dbReference type="ARBA" id="ARBA00023268"/>
    </source>
</evidence>
<dbReference type="EMBL" id="BMAV01010822">
    <property type="protein sequence ID" value="GFY56197.1"/>
    <property type="molecule type" value="Genomic_DNA"/>
</dbReference>
<evidence type="ECO:0000256" key="6">
    <source>
        <dbReference type="ARBA" id="ARBA00023002"/>
    </source>
</evidence>
<dbReference type="PROSITE" id="PS00606">
    <property type="entry name" value="KS3_1"/>
    <property type="match status" value="1"/>
</dbReference>
<dbReference type="PANTHER" id="PTHR43775:SF7">
    <property type="entry name" value="FATTY ACID SYNTHASE"/>
    <property type="match status" value="1"/>
</dbReference>
<dbReference type="AlphaFoldDB" id="A0A8X6XLK3"/>
<evidence type="ECO:0000256" key="7">
    <source>
        <dbReference type="ARBA" id="ARBA00023098"/>
    </source>
</evidence>
<dbReference type="GO" id="GO:0016491">
    <property type="term" value="F:oxidoreductase activity"/>
    <property type="evidence" value="ECO:0007669"/>
    <property type="project" value="UniProtKB-KW"/>
</dbReference>
<keyword evidence="6" id="KW-0560">Oxidoreductase</keyword>